<dbReference type="InterPro" id="IPR049560">
    <property type="entry name" value="MeTrfase_RsmB-F_NOP2_cat"/>
</dbReference>
<dbReference type="Gene3D" id="3.30.70.1170">
    <property type="entry name" value="Sun protein, domain 3"/>
    <property type="match status" value="1"/>
</dbReference>
<dbReference type="EMBL" id="JBHDIY010000002">
    <property type="protein sequence ID" value="MFL4471078.1"/>
    <property type="molecule type" value="Genomic_DNA"/>
</dbReference>
<dbReference type="Gene3D" id="3.40.50.150">
    <property type="entry name" value="Vaccinia Virus protein VP39"/>
    <property type="match status" value="1"/>
</dbReference>
<dbReference type="PANTHER" id="PTHR22807:SF53">
    <property type="entry name" value="RIBOSOMAL RNA SMALL SUBUNIT METHYLTRANSFERASE B-RELATED"/>
    <property type="match status" value="1"/>
</dbReference>
<dbReference type="InterPro" id="IPR023267">
    <property type="entry name" value="RCMT"/>
</dbReference>
<comment type="caution">
    <text evidence="7">The sequence shown here is derived from an EMBL/GenBank/DDBJ whole genome shotgun (WGS) entry which is preliminary data.</text>
</comment>
<evidence type="ECO:0000256" key="3">
    <source>
        <dbReference type="ARBA" id="ARBA00022691"/>
    </source>
</evidence>
<comment type="similarity">
    <text evidence="5">Belongs to the class I-like SAM-binding methyltransferase superfamily. RsmB/NOP family.</text>
</comment>
<dbReference type="Proteomes" id="UP001627408">
    <property type="component" value="Unassembled WGS sequence"/>
</dbReference>
<evidence type="ECO:0000256" key="1">
    <source>
        <dbReference type="ARBA" id="ARBA00022603"/>
    </source>
</evidence>
<proteinExistence type="inferred from homology"/>
<feature type="binding site" evidence="5">
    <location>
        <position position="285"/>
    </location>
    <ligand>
        <name>S-adenosyl-L-methionine</name>
        <dbReference type="ChEBI" id="CHEBI:59789"/>
    </ligand>
</feature>
<feature type="domain" description="SAM-dependent MTase RsmB/NOP-type" evidence="6">
    <location>
        <begin position="135"/>
        <end position="384"/>
    </location>
</feature>
<dbReference type="InterPro" id="IPR029063">
    <property type="entry name" value="SAM-dependent_MTases_sf"/>
</dbReference>
<evidence type="ECO:0000313" key="8">
    <source>
        <dbReference type="Proteomes" id="UP001627408"/>
    </source>
</evidence>
<keyword evidence="1 5" id="KW-0489">Methyltransferase</keyword>
<feature type="active site" description="Nucleophile" evidence="5">
    <location>
        <position position="338"/>
    </location>
</feature>
<dbReference type="GO" id="GO:0032259">
    <property type="term" value="P:methylation"/>
    <property type="evidence" value="ECO:0007669"/>
    <property type="project" value="UniProtKB-KW"/>
</dbReference>
<evidence type="ECO:0000313" key="7">
    <source>
        <dbReference type="EMBL" id="MFL4471078.1"/>
    </source>
</evidence>
<comment type="caution">
    <text evidence="5">Lacks conserved residue(s) required for the propagation of feature annotation.</text>
</comment>
<keyword evidence="8" id="KW-1185">Reference proteome</keyword>
<dbReference type="PRINTS" id="PR02008">
    <property type="entry name" value="RCMTFAMILY"/>
</dbReference>
<dbReference type="Pfam" id="PF01189">
    <property type="entry name" value="Methyltr_RsmB-F"/>
    <property type="match status" value="1"/>
</dbReference>
<organism evidence="7 8">
    <name type="scientific">Tateyamaria armeniaca</name>
    <dbReference type="NCBI Taxonomy" id="2518930"/>
    <lineage>
        <taxon>Bacteria</taxon>
        <taxon>Pseudomonadati</taxon>
        <taxon>Pseudomonadota</taxon>
        <taxon>Alphaproteobacteria</taxon>
        <taxon>Rhodobacterales</taxon>
        <taxon>Roseobacteraceae</taxon>
        <taxon>Tateyamaria</taxon>
    </lineage>
</organism>
<keyword evidence="3 5" id="KW-0949">S-adenosyl-L-methionine</keyword>
<gene>
    <name evidence="7" type="ORF">ACERZ8_14750</name>
</gene>
<feature type="binding site" evidence="5">
    <location>
        <position position="245"/>
    </location>
    <ligand>
        <name>S-adenosyl-L-methionine</name>
        <dbReference type="ChEBI" id="CHEBI:59789"/>
    </ligand>
</feature>
<evidence type="ECO:0000256" key="4">
    <source>
        <dbReference type="ARBA" id="ARBA00022884"/>
    </source>
</evidence>
<evidence type="ECO:0000256" key="5">
    <source>
        <dbReference type="PROSITE-ProRule" id="PRU01023"/>
    </source>
</evidence>
<dbReference type="RefSeq" id="WP_407592909.1">
    <property type="nucleotide sequence ID" value="NZ_JBHDIY010000002.1"/>
</dbReference>
<dbReference type="GO" id="GO:0008168">
    <property type="term" value="F:methyltransferase activity"/>
    <property type="evidence" value="ECO:0007669"/>
    <property type="project" value="UniProtKB-KW"/>
</dbReference>
<keyword evidence="2 5" id="KW-0808">Transferase</keyword>
<protein>
    <submittedName>
        <fullName evidence="7">RsmB/NOP family class I SAM-dependent RNA methyltransferase</fullName>
        <ecNumber evidence="7">2.1.1.-</ecNumber>
    </submittedName>
</protein>
<dbReference type="PANTHER" id="PTHR22807">
    <property type="entry name" value="NOP2 YEAST -RELATED NOL1/NOP2/FMU SUN DOMAIN-CONTAINING"/>
    <property type="match status" value="1"/>
</dbReference>
<dbReference type="Pfam" id="PF22458">
    <property type="entry name" value="RsmF-B_ferredox"/>
    <property type="match status" value="1"/>
</dbReference>
<accession>A0ABW8V119</accession>
<evidence type="ECO:0000259" key="6">
    <source>
        <dbReference type="PROSITE" id="PS51686"/>
    </source>
</evidence>
<reference evidence="7 8" key="1">
    <citation type="submission" date="2024-08" db="EMBL/GenBank/DDBJ databases">
        <title>Tateyamaria sp. nov., isolated from marine algae.</title>
        <authorList>
            <person name="Choi B.J."/>
            <person name="Kim J.M."/>
            <person name="Lee J.K."/>
            <person name="Choi D.G."/>
            <person name="Bayburt H."/>
            <person name="Baek J.H."/>
            <person name="Han D.M."/>
            <person name="Jeon C.O."/>
        </authorList>
    </citation>
    <scope>NUCLEOTIDE SEQUENCE [LARGE SCALE GENOMIC DNA]</scope>
    <source>
        <strain evidence="7 8">KMU-156</strain>
    </source>
</reference>
<sequence length="384" mass="40359">MTPGARIAAAIEILDHIQSGQPAEQALTRWARGSRFAGSGDRAAIRDYVYDALRHWRSDACRGGGVTGRARMIGRLRAQEADLAALFNGVGHAPSALSDAENTGGVPEAEGDIWDMPDWLIAVFKASLGAQAKGTALALTGRAPVTVRVNTTKADVTTAQAQLLSEGVETMPNPRADTALTVTAGPRRLRNAASYLNGLVELQDAASQAAIAGIDGAGTALDFCAGGGGKALALAAAGWHVTAHDTDPARMRDLPARALRGGHHIALYAPDDIANAGQFDLVLCDAPCSGSGTWRRTPEAKWALTQDRLDALIELQAQVLEAAISHVAEGGRLVYATCSLLQGENEGQVDAFLAAHSGWRVTQVQHWPVDTWGDGFFAAHLARN</sequence>
<keyword evidence="4 5" id="KW-0694">RNA-binding</keyword>
<dbReference type="PROSITE" id="PS51686">
    <property type="entry name" value="SAM_MT_RSMB_NOP"/>
    <property type="match status" value="1"/>
</dbReference>
<dbReference type="InterPro" id="IPR054728">
    <property type="entry name" value="RsmB-like_ferredoxin"/>
</dbReference>
<evidence type="ECO:0000256" key="2">
    <source>
        <dbReference type="ARBA" id="ARBA00022679"/>
    </source>
</evidence>
<dbReference type="InterPro" id="IPR001678">
    <property type="entry name" value="MeTrfase_RsmB-F_NOP2_dom"/>
</dbReference>
<name>A0ABW8V119_9RHOB</name>
<dbReference type="SUPFAM" id="SSF53335">
    <property type="entry name" value="S-adenosyl-L-methionine-dependent methyltransferases"/>
    <property type="match status" value="1"/>
</dbReference>
<dbReference type="EC" id="2.1.1.-" evidence="7"/>